<evidence type="ECO:0000256" key="1">
    <source>
        <dbReference type="ARBA" id="ARBA00004021"/>
    </source>
</evidence>
<protein>
    <submittedName>
        <fullName evidence="5">Large subunit ribosomal protein L13Ae</fullName>
    </submittedName>
</protein>
<evidence type="ECO:0000256" key="2">
    <source>
        <dbReference type="ARBA" id="ARBA00006227"/>
    </source>
</evidence>
<dbReference type="GO" id="GO:0022625">
    <property type="term" value="C:cytosolic large ribosomal subunit"/>
    <property type="evidence" value="ECO:0007669"/>
    <property type="project" value="TreeGrafter"/>
</dbReference>
<dbReference type="RefSeq" id="XP_035320594.1">
    <property type="nucleotide sequence ID" value="XM_035463763.1"/>
</dbReference>
<keyword evidence="3 5" id="KW-0689">Ribosomal protein</keyword>
<proteinExistence type="inferred from homology"/>
<dbReference type="InterPro" id="IPR005822">
    <property type="entry name" value="Ribosomal_uL13"/>
</dbReference>
<reference evidence="5" key="1">
    <citation type="submission" date="2020-03" db="EMBL/GenBank/DDBJ databases">
        <title>Site-based positive gene gene selection in Geosmithia morbida across the United States reveals a broad range of putative effectors and factors for local host and environmental adapation.</title>
        <authorList>
            <person name="Onufrak A."/>
            <person name="Murdoch R.W."/>
            <person name="Gazis R."/>
            <person name="Huff M."/>
            <person name="Staton M."/>
            <person name="Klingeman W."/>
            <person name="Hadziabdic D."/>
        </authorList>
    </citation>
    <scope>NUCLEOTIDE SEQUENCE</scope>
    <source>
        <strain evidence="5">1262</strain>
    </source>
</reference>
<dbReference type="CDD" id="cd00392">
    <property type="entry name" value="Ribosomal_L13"/>
    <property type="match status" value="1"/>
</dbReference>
<keyword evidence="6" id="KW-1185">Reference proteome</keyword>
<dbReference type="PANTHER" id="PTHR11545">
    <property type="entry name" value="RIBOSOMAL PROTEIN L13"/>
    <property type="match status" value="1"/>
</dbReference>
<dbReference type="Gene3D" id="6.10.250.3250">
    <property type="match status" value="1"/>
</dbReference>
<dbReference type="OrthoDB" id="1882297at2759"/>
<dbReference type="GO" id="GO:0006412">
    <property type="term" value="P:translation"/>
    <property type="evidence" value="ECO:0007669"/>
    <property type="project" value="InterPro"/>
</dbReference>
<dbReference type="FunFam" id="6.10.250.3250:FF:000001">
    <property type="entry name" value="60S ribosomal protein L13a"/>
    <property type="match status" value="1"/>
</dbReference>
<dbReference type="Proteomes" id="UP000749293">
    <property type="component" value="Unassembled WGS sequence"/>
</dbReference>
<dbReference type="NCBIfam" id="TIGR01077">
    <property type="entry name" value="L13_A_E"/>
    <property type="match status" value="1"/>
</dbReference>
<accession>A0A9P4YUA3</accession>
<comment type="caution">
    <text evidence="5">The sequence shown here is derived from an EMBL/GenBank/DDBJ whole genome shotgun (WGS) entry which is preliminary data.</text>
</comment>
<dbReference type="HAMAP" id="MF_01366">
    <property type="entry name" value="Ribosomal_uL13"/>
    <property type="match status" value="1"/>
</dbReference>
<dbReference type="PANTHER" id="PTHR11545:SF3">
    <property type="entry name" value="LARGE RIBOSOMAL SUBUNIT PROTEIN UL13"/>
    <property type="match status" value="1"/>
</dbReference>
<dbReference type="InterPro" id="IPR036899">
    <property type="entry name" value="Ribosomal_uL13_sf"/>
</dbReference>
<dbReference type="GO" id="GO:0017148">
    <property type="term" value="P:negative regulation of translation"/>
    <property type="evidence" value="ECO:0007669"/>
    <property type="project" value="TreeGrafter"/>
</dbReference>
<evidence type="ECO:0000256" key="3">
    <source>
        <dbReference type="ARBA" id="ARBA00022980"/>
    </source>
</evidence>
<evidence type="ECO:0000313" key="5">
    <source>
        <dbReference type="EMBL" id="KAF4121942.1"/>
    </source>
</evidence>
<sequence length="203" mass="22667">MSSFESVVVIDGKGHLLGRLASVVAKQLLSGQKIVVVRCEALNISGEFFRAKLKYAAHLRKTTRYNPTRGGPFHFRAPSRIFYKAVRGMMPHKTARGAAALERLKVFEGVPPPYDTQKKMVVPQALRVLRLQPGRKYCTVGRLSHENGWKYQDVVGRLEERRKAKAQAYYERKKTAARQVSEAKKAAASAKGETAKALAVYGH</sequence>
<comment type="similarity">
    <text evidence="2">Belongs to the universal ribosomal protein uL13 family.</text>
</comment>
<dbReference type="GeneID" id="55968012"/>
<evidence type="ECO:0000313" key="6">
    <source>
        <dbReference type="Proteomes" id="UP000749293"/>
    </source>
</evidence>
<name>A0A9P4YUA3_9HYPO</name>
<organism evidence="5 6">
    <name type="scientific">Geosmithia morbida</name>
    <dbReference type="NCBI Taxonomy" id="1094350"/>
    <lineage>
        <taxon>Eukaryota</taxon>
        <taxon>Fungi</taxon>
        <taxon>Dikarya</taxon>
        <taxon>Ascomycota</taxon>
        <taxon>Pezizomycotina</taxon>
        <taxon>Sordariomycetes</taxon>
        <taxon>Hypocreomycetidae</taxon>
        <taxon>Hypocreales</taxon>
        <taxon>Bionectriaceae</taxon>
        <taxon>Geosmithia</taxon>
    </lineage>
</organism>
<dbReference type="FunFam" id="3.90.1180.10:FF:000002">
    <property type="entry name" value="60S ribosomal protein L16"/>
    <property type="match status" value="1"/>
</dbReference>
<gene>
    <name evidence="5" type="ORF">GMORB2_1782</name>
</gene>
<dbReference type="InterPro" id="IPR005755">
    <property type="entry name" value="Ribosomal_uL13_euk/arc"/>
</dbReference>
<dbReference type="GO" id="GO:0003729">
    <property type="term" value="F:mRNA binding"/>
    <property type="evidence" value="ECO:0007669"/>
    <property type="project" value="TreeGrafter"/>
</dbReference>
<evidence type="ECO:0000256" key="4">
    <source>
        <dbReference type="ARBA" id="ARBA00023274"/>
    </source>
</evidence>
<dbReference type="Gene3D" id="3.90.1180.10">
    <property type="entry name" value="Ribosomal protein L13"/>
    <property type="match status" value="1"/>
</dbReference>
<comment type="function">
    <text evidence="1">Component of the ribosome, a large ribonucleoprotein complex responsible for the synthesis of proteins in the cell. The small ribosomal subunit (SSU) binds messenger RNAs (mRNAs) and translates the encoded message by selecting cognate aminoacyl-transfer RNA (tRNA) molecules. The large subunit (LSU) contains the ribosomal catalytic site termed the peptidyl transferase center (PTC), which catalyzes the formation of peptide bonds, thereby polymerizing the amino acids delivered by tRNAs into a polypeptide chain. The nascent polypeptides leave the ribosome through a tunnel in the LSU and interact with protein factors that function in enzymatic processing, targeting, and the membrane insertion of nascent chains at the exit of the ribosomal tunnel.</text>
</comment>
<dbReference type="AlphaFoldDB" id="A0A9P4YUA3"/>
<dbReference type="EMBL" id="JAANYQ010000011">
    <property type="protein sequence ID" value="KAF4121942.1"/>
    <property type="molecule type" value="Genomic_DNA"/>
</dbReference>
<dbReference type="Pfam" id="PF00572">
    <property type="entry name" value="Ribosomal_L13"/>
    <property type="match status" value="1"/>
</dbReference>
<dbReference type="GO" id="GO:0003735">
    <property type="term" value="F:structural constituent of ribosome"/>
    <property type="evidence" value="ECO:0007669"/>
    <property type="project" value="InterPro"/>
</dbReference>
<keyword evidence="4" id="KW-0687">Ribonucleoprotein</keyword>
<dbReference type="SUPFAM" id="SSF52161">
    <property type="entry name" value="Ribosomal protein L13"/>
    <property type="match status" value="1"/>
</dbReference>